<evidence type="ECO:0000256" key="3">
    <source>
        <dbReference type="ARBA" id="ARBA00012754"/>
    </source>
</evidence>
<dbReference type="AlphaFoldDB" id="M2YES5"/>
<evidence type="ECO:0000259" key="7">
    <source>
        <dbReference type="Pfam" id="PF00703"/>
    </source>
</evidence>
<dbReference type="InterPro" id="IPR006102">
    <property type="entry name" value="Ig-like_GH2"/>
</dbReference>
<feature type="region of interest" description="Disordered" evidence="6">
    <location>
        <begin position="794"/>
        <end position="824"/>
    </location>
</feature>
<dbReference type="InterPro" id="IPR017853">
    <property type="entry name" value="GH"/>
</dbReference>
<dbReference type="GO" id="GO:0004567">
    <property type="term" value="F:beta-mannosidase activity"/>
    <property type="evidence" value="ECO:0007669"/>
    <property type="project" value="UniProtKB-EC"/>
</dbReference>
<evidence type="ECO:0000256" key="1">
    <source>
        <dbReference type="ARBA" id="ARBA00000829"/>
    </source>
</evidence>
<comment type="catalytic activity">
    <reaction evidence="1">
        <text>Hydrolysis of terminal, non-reducing beta-D-mannose residues in beta-D-mannosides.</text>
        <dbReference type="EC" id="3.2.1.25"/>
    </reaction>
</comment>
<dbReference type="InterPro" id="IPR008979">
    <property type="entry name" value="Galactose-bd-like_sf"/>
</dbReference>
<protein>
    <recommendedName>
        <fullName evidence="3">beta-mannosidase</fullName>
        <ecNumber evidence="3">3.2.1.25</ecNumber>
    </recommendedName>
</protein>
<dbReference type="PANTHER" id="PTHR43730:SF1">
    <property type="entry name" value="BETA-MANNOSIDASE"/>
    <property type="match status" value="1"/>
</dbReference>
<evidence type="ECO:0000313" key="9">
    <source>
        <dbReference type="Proteomes" id="UP000009877"/>
    </source>
</evidence>
<organism evidence="8 9">
    <name type="scientific">Kocuria palustris PEL</name>
    <dbReference type="NCBI Taxonomy" id="1236550"/>
    <lineage>
        <taxon>Bacteria</taxon>
        <taxon>Bacillati</taxon>
        <taxon>Actinomycetota</taxon>
        <taxon>Actinomycetes</taxon>
        <taxon>Micrococcales</taxon>
        <taxon>Micrococcaceae</taxon>
        <taxon>Kocuria</taxon>
    </lineage>
</organism>
<dbReference type="InterPro" id="IPR013783">
    <property type="entry name" value="Ig-like_fold"/>
</dbReference>
<dbReference type="InterPro" id="IPR050887">
    <property type="entry name" value="Beta-mannosidase_GH2"/>
</dbReference>
<dbReference type="SUPFAM" id="SSF49785">
    <property type="entry name" value="Galactose-binding domain-like"/>
    <property type="match status" value="1"/>
</dbReference>
<reference evidence="8 9" key="1">
    <citation type="journal article" date="2014" name="Genome Announc.">
        <title>Draft Genome Sequence of Kocuria palustris PEL.</title>
        <authorList>
            <person name="Sharma G."/>
            <person name="Khatri I."/>
            <person name="Subramanian S."/>
        </authorList>
    </citation>
    <scope>NUCLEOTIDE SEQUENCE [LARGE SCALE GENOMIC DNA]</scope>
    <source>
        <strain evidence="8 9">PEL</strain>
    </source>
</reference>
<feature type="domain" description="Glycoside hydrolase family 2 immunoglobulin-like beta-sandwich" evidence="7">
    <location>
        <begin position="263"/>
        <end position="312"/>
    </location>
</feature>
<evidence type="ECO:0000256" key="5">
    <source>
        <dbReference type="ARBA" id="ARBA00023295"/>
    </source>
</evidence>
<evidence type="ECO:0000313" key="8">
    <source>
        <dbReference type="EMBL" id="EME37040.1"/>
    </source>
</evidence>
<comment type="similarity">
    <text evidence="2">Belongs to the glycosyl hydrolase 2 family.</text>
</comment>
<accession>M2YES5</accession>
<gene>
    <name evidence="8" type="ORF">C884_02196</name>
</gene>
<feature type="compositionally biased region" description="Basic and acidic residues" evidence="6">
    <location>
        <begin position="794"/>
        <end position="814"/>
    </location>
</feature>
<name>M2YES5_9MICC</name>
<dbReference type="EMBL" id="ANHZ02000006">
    <property type="protein sequence ID" value="EME37040.1"/>
    <property type="molecule type" value="Genomic_DNA"/>
</dbReference>
<dbReference type="SUPFAM" id="SSF49303">
    <property type="entry name" value="beta-Galactosidase/glucuronidase domain"/>
    <property type="match status" value="1"/>
</dbReference>
<keyword evidence="4 8" id="KW-0378">Hydrolase</keyword>
<dbReference type="Pfam" id="PF00703">
    <property type="entry name" value="Glyco_hydro_2"/>
    <property type="match status" value="1"/>
</dbReference>
<dbReference type="Proteomes" id="UP000009877">
    <property type="component" value="Unassembled WGS sequence"/>
</dbReference>
<comment type="caution">
    <text evidence="8">The sequence shown here is derived from an EMBL/GenBank/DDBJ whole genome shotgun (WGS) entry which is preliminary data.</text>
</comment>
<proteinExistence type="inferred from homology"/>
<dbReference type="PANTHER" id="PTHR43730">
    <property type="entry name" value="BETA-MANNOSIDASE"/>
    <property type="match status" value="1"/>
</dbReference>
<keyword evidence="5" id="KW-0326">Glycosidase</keyword>
<dbReference type="InterPro" id="IPR036156">
    <property type="entry name" value="Beta-gal/glucu_dom_sf"/>
</dbReference>
<sequence>MDDPLGTGSGGVALKRLNWTLHGTESGAIGWTGPWEQAEAPVLRAGEVSILRPRLEELSQLSLPASVPGTLAAALRDAGREPVAQPDDRDWWWRADLELPSGEPQGQWELSLRGVATVSEVWWDGRRAATSATGLDDLVVHLTASPGRHELAIVCRALSLLPVPRRPRGRWRSSLVADQSLRWRRTPLIGRIPWAGTAPVIGPWGQVSLLPVPQHGIELTGVRTELDADLRSARVLVDCMAERGGHLELACAGAVTAVEVPAGESRVRLEVREPALWWPATHGEPALHELTVRAGSRPGQLQPLARRSVGFRRLEAQTDDGGFRLIVNGRPVFARGAVWAPVDPLSLGAAAEKIERTVRAMAAAGANILRISGTGAWESPAFYEACDRLGLMVWQDAMLATLDPPEDPEWLGLLEAELRTWLPRLGAHPCLAVVSGGNEVLQQPVLWGRSPQEMAMTAIDELIPRLSAELVPQAVHVPTSPCGGQPPTRPDQGISHWFGVGAYRRPLTDARLSGVRFAAEALAFGCPPRPEAIEAAFGSATADHDEAARAAWSAAAARDPGAAWDFEDIAAHYARRWIAPGIEADRGAMGLVADHPGDVDWDGLVREEQLRLERAASARAVERTLADLRRPGSRCDGVIILAARDLVPGAGWGLLDSEGLPKATWYAMRRACAPVAVLLTDEGLAGLHAHVVCDRPLRLRGRLRLRVWTRQGVLSHETHCDVSIDGPGSVTFVVEDELGGFLDLDRNWGFGDRQWEALAVDLQVGPDSDPVGPDSALKAVRLLGGESRDALADLRTEPTLGRQDDESSYERRAGEPGYRARSGQLRLSSAAASSSVRVPCGAGRIPLDEGFDLEPDGIRDVALVEASAWPPVVVSGRTTSGG</sequence>
<evidence type="ECO:0000256" key="2">
    <source>
        <dbReference type="ARBA" id="ARBA00007401"/>
    </source>
</evidence>
<dbReference type="Gene3D" id="2.60.40.10">
    <property type="entry name" value="Immunoglobulins"/>
    <property type="match status" value="1"/>
</dbReference>
<dbReference type="Gene3D" id="3.20.20.80">
    <property type="entry name" value="Glycosidases"/>
    <property type="match status" value="1"/>
</dbReference>
<dbReference type="GO" id="GO:0005975">
    <property type="term" value="P:carbohydrate metabolic process"/>
    <property type="evidence" value="ECO:0007669"/>
    <property type="project" value="InterPro"/>
</dbReference>
<evidence type="ECO:0000256" key="6">
    <source>
        <dbReference type="SAM" id="MobiDB-lite"/>
    </source>
</evidence>
<dbReference type="EC" id="3.2.1.25" evidence="3"/>
<evidence type="ECO:0000256" key="4">
    <source>
        <dbReference type="ARBA" id="ARBA00022801"/>
    </source>
</evidence>
<keyword evidence="9" id="KW-1185">Reference proteome</keyword>
<dbReference type="GO" id="GO:0006516">
    <property type="term" value="P:glycoprotein catabolic process"/>
    <property type="evidence" value="ECO:0007669"/>
    <property type="project" value="TreeGrafter"/>
</dbReference>
<dbReference type="Gene3D" id="2.60.120.260">
    <property type="entry name" value="Galactose-binding domain-like"/>
    <property type="match status" value="1"/>
</dbReference>
<dbReference type="SUPFAM" id="SSF51445">
    <property type="entry name" value="(Trans)glycosidases"/>
    <property type="match status" value="1"/>
</dbReference>